<dbReference type="AlphaFoldDB" id="A0A643BXJ5"/>
<protein>
    <submittedName>
        <fullName evidence="1">Uncharacterized protein</fullName>
    </submittedName>
</protein>
<keyword evidence="2" id="KW-1185">Reference proteome</keyword>
<dbReference type="Proteomes" id="UP000437017">
    <property type="component" value="Unassembled WGS sequence"/>
</dbReference>
<name>A0A643BXJ5_BALPH</name>
<evidence type="ECO:0000313" key="2">
    <source>
        <dbReference type="Proteomes" id="UP000437017"/>
    </source>
</evidence>
<proteinExistence type="predicted"/>
<feature type="non-terminal residue" evidence="1">
    <location>
        <position position="1"/>
    </location>
</feature>
<dbReference type="EMBL" id="SGJD01003586">
    <property type="protein sequence ID" value="KAB0392759.1"/>
    <property type="molecule type" value="Genomic_DNA"/>
</dbReference>
<sequence>VVLEVEEEVEVEVSEEEEGVVVLERTLSVTVDRETSPVDFGINLMMYIYGSETRFLIKS</sequence>
<organism evidence="1 2">
    <name type="scientific">Balaenoptera physalus</name>
    <name type="common">Fin whale</name>
    <name type="synonym">Balaena physalus</name>
    <dbReference type="NCBI Taxonomy" id="9770"/>
    <lineage>
        <taxon>Eukaryota</taxon>
        <taxon>Metazoa</taxon>
        <taxon>Chordata</taxon>
        <taxon>Craniata</taxon>
        <taxon>Vertebrata</taxon>
        <taxon>Euteleostomi</taxon>
        <taxon>Mammalia</taxon>
        <taxon>Eutheria</taxon>
        <taxon>Laurasiatheria</taxon>
        <taxon>Artiodactyla</taxon>
        <taxon>Whippomorpha</taxon>
        <taxon>Cetacea</taxon>
        <taxon>Mysticeti</taxon>
        <taxon>Balaenopteridae</taxon>
        <taxon>Balaenoptera</taxon>
    </lineage>
</organism>
<accession>A0A643BXJ5</accession>
<reference evidence="1 2" key="1">
    <citation type="journal article" date="2019" name="PLoS ONE">
        <title>Genomic analyses reveal an absence of contemporary introgressive admixture between fin whales and blue whales, despite known hybrids.</title>
        <authorList>
            <person name="Westbury M.V."/>
            <person name="Petersen B."/>
            <person name="Lorenzen E.D."/>
        </authorList>
    </citation>
    <scope>NUCLEOTIDE SEQUENCE [LARGE SCALE GENOMIC DNA]</scope>
    <source>
        <strain evidence="1">FinWhale-01</strain>
    </source>
</reference>
<evidence type="ECO:0000313" key="1">
    <source>
        <dbReference type="EMBL" id="KAB0392759.1"/>
    </source>
</evidence>
<gene>
    <name evidence="1" type="ORF">E2I00_009578</name>
</gene>
<comment type="caution">
    <text evidence="1">The sequence shown here is derived from an EMBL/GenBank/DDBJ whole genome shotgun (WGS) entry which is preliminary data.</text>
</comment>